<evidence type="ECO:0000313" key="1">
    <source>
        <dbReference type="EMBL" id="CAI9162016.1"/>
    </source>
</evidence>
<sequence>MYWLPDPFNEKPCGLLFRGEQRRPLSQGRGCWAVFVAVGGEGMVLLKATSSEEAALSLDGPGPSVSPQPLSSTPSLLQEKVQPWKKSLGGGLGAGTLARRRLEEEFLVILPLLRVGGHLQSPHRMYWGIWLVDHLETSPPGSQNVSKHFSVHVKSLWRSTPPVFT</sequence>
<protein>
    <submittedName>
        <fullName evidence="1">Uncharacterized protein</fullName>
    </submittedName>
</protein>
<organism evidence="1 2">
    <name type="scientific">Rangifer tarandus platyrhynchus</name>
    <name type="common">Svalbard reindeer</name>
    <dbReference type="NCBI Taxonomy" id="3082113"/>
    <lineage>
        <taxon>Eukaryota</taxon>
        <taxon>Metazoa</taxon>
        <taxon>Chordata</taxon>
        <taxon>Craniata</taxon>
        <taxon>Vertebrata</taxon>
        <taxon>Euteleostomi</taxon>
        <taxon>Mammalia</taxon>
        <taxon>Eutheria</taxon>
        <taxon>Laurasiatheria</taxon>
        <taxon>Artiodactyla</taxon>
        <taxon>Ruminantia</taxon>
        <taxon>Pecora</taxon>
        <taxon>Cervidae</taxon>
        <taxon>Odocoileinae</taxon>
        <taxon>Rangifer</taxon>
    </lineage>
</organism>
<dbReference type="Proteomes" id="UP001176941">
    <property type="component" value="Chromosome 20"/>
</dbReference>
<reference evidence="1" key="1">
    <citation type="submission" date="2023-04" db="EMBL/GenBank/DDBJ databases">
        <authorList>
            <consortium name="ELIXIR-Norway"/>
        </authorList>
    </citation>
    <scope>NUCLEOTIDE SEQUENCE [LARGE SCALE GENOMIC DNA]</scope>
</reference>
<name>A0ABN8YQ52_RANTA</name>
<evidence type="ECO:0000313" key="2">
    <source>
        <dbReference type="Proteomes" id="UP001176941"/>
    </source>
</evidence>
<keyword evidence="2" id="KW-1185">Reference proteome</keyword>
<dbReference type="EMBL" id="OX459956">
    <property type="protein sequence ID" value="CAI9162016.1"/>
    <property type="molecule type" value="Genomic_DNA"/>
</dbReference>
<gene>
    <name evidence="1" type="ORF">MRATA1EN1_LOCUS10978</name>
</gene>
<accession>A0ABN8YQ52</accession>
<proteinExistence type="predicted"/>